<organism evidence="2 3">
    <name type="scientific">Aspergillus carbonarius (strain ITEM 5010)</name>
    <dbReference type="NCBI Taxonomy" id="602072"/>
    <lineage>
        <taxon>Eukaryota</taxon>
        <taxon>Fungi</taxon>
        <taxon>Dikarya</taxon>
        <taxon>Ascomycota</taxon>
        <taxon>Pezizomycotina</taxon>
        <taxon>Eurotiomycetes</taxon>
        <taxon>Eurotiomycetidae</taxon>
        <taxon>Eurotiales</taxon>
        <taxon>Aspergillaceae</taxon>
        <taxon>Aspergillus</taxon>
        <taxon>Aspergillus subgen. Circumdati</taxon>
    </lineage>
</organism>
<dbReference type="STRING" id="602072.A0A1R3RNP0"/>
<sequence length="364" mass="40446">MQARPATHAGSWYSDSADTVRYQIDYWLNEAKGELKGVTPGLPVRGARIIIAPHAGFAYSGRCAAYAYNAWDLKDAKRIFVLGPAHHVYYRTLALPVYTSYHTPLTAEALPLDIDLISYLRTQKAVGPNQEPIEFTTMTRADDEDEHSLELHLPFIHRMLQLQFPDKSPSEYPPLVPIVVGALDEGTEQAFGKLLAPYLASKENAFVISSDFCHWGTRFNYTYFTSAALSPGPIIPVSEGLPRPGLKEDNTTTLIERCQNGHDRTSTHTEIFSPPIYASISALDLGAMAAIATGRYQEFSKYIRDTRNTVCGRHPIGVIMAAVESLGLADTNLGRFHFIRYDRSSNVRVFKESSVSYASAYALM</sequence>
<name>A0A1R3RNP0_ASPC5</name>
<evidence type="ECO:0008006" key="4">
    <source>
        <dbReference type="Google" id="ProtNLM"/>
    </source>
</evidence>
<reference evidence="3" key="1">
    <citation type="journal article" date="2017" name="Genome Biol.">
        <title>Comparative genomics reveals high biological diversity and specific adaptations in the industrially and medically important fungal genus Aspergillus.</title>
        <authorList>
            <person name="de Vries R.P."/>
            <person name="Riley R."/>
            <person name="Wiebenga A."/>
            <person name="Aguilar-Osorio G."/>
            <person name="Amillis S."/>
            <person name="Uchima C.A."/>
            <person name="Anderluh G."/>
            <person name="Asadollahi M."/>
            <person name="Askin M."/>
            <person name="Barry K."/>
            <person name="Battaglia E."/>
            <person name="Bayram O."/>
            <person name="Benocci T."/>
            <person name="Braus-Stromeyer S.A."/>
            <person name="Caldana C."/>
            <person name="Canovas D."/>
            <person name="Cerqueira G.C."/>
            <person name="Chen F."/>
            <person name="Chen W."/>
            <person name="Choi C."/>
            <person name="Clum A."/>
            <person name="Dos Santos R.A."/>
            <person name="Damasio A.R."/>
            <person name="Diallinas G."/>
            <person name="Emri T."/>
            <person name="Fekete E."/>
            <person name="Flipphi M."/>
            <person name="Freyberg S."/>
            <person name="Gallo A."/>
            <person name="Gournas C."/>
            <person name="Habgood R."/>
            <person name="Hainaut M."/>
            <person name="Harispe M.L."/>
            <person name="Henrissat B."/>
            <person name="Hilden K.S."/>
            <person name="Hope R."/>
            <person name="Hossain A."/>
            <person name="Karabika E."/>
            <person name="Karaffa L."/>
            <person name="Karanyi Z."/>
            <person name="Krasevec N."/>
            <person name="Kuo A."/>
            <person name="Kusch H."/>
            <person name="LaButti K."/>
            <person name="Lagendijk E.L."/>
            <person name="Lapidus A."/>
            <person name="Levasseur A."/>
            <person name="Lindquist E."/>
            <person name="Lipzen A."/>
            <person name="Logrieco A.F."/>
            <person name="MacCabe A."/>
            <person name="Maekelae M.R."/>
            <person name="Malavazi I."/>
            <person name="Melin P."/>
            <person name="Meyer V."/>
            <person name="Mielnichuk N."/>
            <person name="Miskei M."/>
            <person name="Molnar A.P."/>
            <person name="Mule G."/>
            <person name="Ngan C.Y."/>
            <person name="Orejas M."/>
            <person name="Orosz E."/>
            <person name="Ouedraogo J.P."/>
            <person name="Overkamp K.M."/>
            <person name="Park H.-S."/>
            <person name="Perrone G."/>
            <person name="Piumi F."/>
            <person name="Punt P.J."/>
            <person name="Ram A.F."/>
            <person name="Ramon A."/>
            <person name="Rauscher S."/>
            <person name="Record E."/>
            <person name="Riano-Pachon D.M."/>
            <person name="Robert V."/>
            <person name="Roehrig J."/>
            <person name="Ruller R."/>
            <person name="Salamov A."/>
            <person name="Salih N.S."/>
            <person name="Samson R.A."/>
            <person name="Sandor E."/>
            <person name="Sanguinetti M."/>
            <person name="Schuetze T."/>
            <person name="Sepcic K."/>
            <person name="Shelest E."/>
            <person name="Sherlock G."/>
            <person name="Sophianopoulou V."/>
            <person name="Squina F.M."/>
            <person name="Sun H."/>
            <person name="Susca A."/>
            <person name="Todd R.B."/>
            <person name="Tsang A."/>
            <person name="Unkles S.E."/>
            <person name="van de Wiele N."/>
            <person name="van Rossen-Uffink D."/>
            <person name="Oliveira J.V."/>
            <person name="Vesth T.C."/>
            <person name="Visser J."/>
            <person name="Yu J.-H."/>
            <person name="Zhou M."/>
            <person name="Andersen M.R."/>
            <person name="Archer D.B."/>
            <person name="Baker S.E."/>
            <person name="Benoit I."/>
            <person name="Brakhage A.A."/>
            <person name="Braus G.H."/>
            <person name="Fischer R."/>
            <person name="Frisvad J.C."/>
            <person name="Goldman G.H."/>
            <person name="Houbraken J."/>
            <person name="Oakley B."/>
            <person name="Pocsi I."/>
            <person name="Scazzocchio C."/>
            <person name="Seiboth B."/>
            <person name="vanKuyk P.A."/>
            <person name="Wortman J."/>
            <person name="Dyer P.S."/>
            <person name="Grigoriev I.V."/>
        </authorList>
    </citation>
    <scope>NUCLEOTIDE SEQUENCE [LARGE SCALE GENOMIC DNA]</scope>
    <source>
        <strain evidence="3">ITEM 5010</strain>
    </source>
</reference>
<dbReference type="HAMAP" id="MF_00055">
    <property type="entry name" value="MEMO1"/>
    <property type="match status" value="1"/>
</dbReference>
<dbReference type="OMA" id="MHLPYIH"/>
<dbReference type="OrthoDB" id="417112at2759"/>
<dbReference type="PANTHER" id="PTHR11060">
    <property type="entry name" value="PROTEIN MEMO1"/>
    <property type="match status" value="1"/>
</dbReference>
<keyword evidence="3" id="KW-1185">Reference proteome</keyword>
<dbReference type="NCBIfam" id="TIGR04336">
    <property type="entry name" value="AmmeMemoSam_B"/>
    <property type="match status" value="1"/>
</dbReference>
<dbReference type="Proteomes" id="UP000188318">
    <property type="component" value="Unassembled WGS sequence"/>
</dbReference>
<dbReference type="VEuPathDB" id="FungiDB:ASPCADRAFT_515425"/>
<evidence type="ECO:0000313" key="2">
    <source>
        <dbReference type="EMBL" id="OOF96080.1"/>
    </source>
</evidence>
<accession>A0A1R3RNP0</accession>
<dbReference type="EMBL" id="KV907499">
    <property type="protein sequence ID" value="OOF96080.1"/>
    <property type="molecule type" value="Genomic_DNA"/>
</dbReference>
<proteinExistence type="inferred from homology"/>
<dbReference type="Pfam" id="PF01875">
    <property type="entry name" value="Memo"/>
    <property type="match status" value="1"/>
</dbReference>
<protein>
    <recommendedName>
        <fullName evidence="4">AmmeMemoRadiSam system protein B</fullName>
    </recommendedName>
</protein>
<dbReference type="AlphaFoldDB" id="A0A1R3RNP0"/>
<dbReference type="CDD" id="cd07361">
    <property type="entry name" value="MEMO_like"/>
    <property type="match status" value="1"/>
</dbReference>
<evidence type="ECO:0000256" key="1">
    <source>
        <dbReference type="ARBA" id="ARBA00006315"/>
    </source>
</evidence>
<dbReference type="InterPro" id="IPR002737">
    <property type="entry name" value="MEMO1_fam"/>
</dbReference>
<evidence type="ECO:0000313" key="3">
    <source>
        <dbReference type="Proteomes" id="UP000188318"/>
    </source>
</evidence>
<dbReference type="PANTHER" id="PTHR11060:SF0">
    <property type="entry name" value="PROTEIN MEMO1"/>
    <property type="match status" value="1"/>
</dbReference>
<comment type="similarity">
    <text evidence="1">Belongs to the MEMO1 family.</text>
</comment>
<dbReference type="Gene3D" id="3.40.830.10">
    <property type="entry name" value="LigB-like"/>
    <property type="match status" value="1"/>
</dbReference>
<gene>
    <name evidence="2" type="ORF">ASPCADRAFT_515425</name>
</gene>